<keyword evidence="2" id="KW-1185">Reference proteome</keyword>
<name>A0A1B7XAL8_9BACT</name>
<dbReference type="RefSeq" id="WP_066856931.1">
    <property type="nucleotide sequence ID" value="NZ_JXMS01000025.1"/>
</dbReference>
<evidence type="ECO:0000313" key="1">
    <source>
        <dbReference type="EMBL" id="OBQ46405.1"/>
    </source>
</evidence>
<dbReference type="InterPro" id="IPR029083">
    <property type="entry name" value="Imm32"/>
</dbReference>
<organism evidence="1 2">
    <name type="scientific">Halodesulfovibrio spirochaetisodalis</name>
    <dbReference type="NCBI Taxonomy" id="1560234"/>
    <lineage>
        <taxon>Bacteria</taxon>
        <taxon>Pseudomonadati</taxon>
        <taxon>Thermodesulfobacteriota</taxon>
        <taxon>Desulfovibrionia</taxon>
        <taxon>Desulfovibrionales</taxon>
        <taxon>Desulfovibrionaceae</taxon>
        <taxon>Halodesulfovibrio</taxon>
    </lineage>
</organism>
<dbReference type="AlphaFoldDB" id="A0A1B7XAL8"/>
<reference evidence="1 2" key="1">
    <citation type="submission" date="2015-01" db="EMBL/GenBank/DDBJ databases">
        <title>Desulfovibrio sp. JC271 draft genome sequence.</title>
        <authorList>
            <person name="Shivani Y."/>
            <person name="Subhash Y."/>
            <person name="Sasikala C."/>
            <person name="Ramana C.V."/>
        </authorList>
    </citation>
    <scope>NUCLEOTIDE SEQUENCE [LARGE SCALE GENOMIC DNA]</scope>
    <source>
        <strain evidence="1 2">JC271</strain>
    </source>
</reference>
<dbReference type="STRING" id="1560234.SP90_12820"/>
<protein>
    <submittedName>
        <fullName evidence="1">Uncharacterized protein</fullName>
    </submittedName>
</protein>
<sequence length="88" mass="9855">MEYLEKTLQIPKETGYSVRTNWIEEHKILIEICGDNSVRILANKEGLETLAVHLLTLAQDGIGKGMHVHYDVYGGLEEGSCDVIIERG</sequence>
<evidence type="ECO:0000313" key="2">
    <source>
        <dbReference type="Proteomes" id="UP000091979"/>
    </source>
</evidence>
<accession>A0A1B7XAL8</accession>
<dbReference type="Pfam" id="PF15566">
    <property type="entry name" value="Imm32"/>
    <property type="match status" value="1"/>
</dbReference>
<dbReference type="OrthoDB" id="3387727at2"/>
<dbReference type="Proteomes" id="UP000091979">
    <property type="component" value="Unassembled WGS sequence"/>
</dbReference>
<dbReference type="PATRIC" id="fig|1560234.3.peg.1673"/>
<dbReference type="EMBL" id="JXMS01000025">
    <property type="protein sequence ID" value="OBQ46405.1"/>
    <property type="molecule type" value="Genomic_DNA"/>
</dbReference>
<comment type="caution">
    <text evidence="1">The sequence shown here is derived from an EMBL/GenBank/DDBJ whole genome shotgun (WGS) entry which is preliminary data.</text>
</comment>
<gene>
    <name evidence="1" type="ORF">SP90_12820</name>
</gene>
<proteinExistence type="predicted"/>